<reference evidence="6" key="3">
    <citation type="submission" date="2025-08" db="UniProtKB">
        <authorList>
            <consortium name="Ensembl"/>
        </authorList>
    </citation>
    <scope>IDENTIFICATION</scope>
</reference>
<organism evidence="6 7">
    <name type="scientific">Ciona intestinalis</name>
    <name type="common">Transparent sea squirt</name>
    <name type="synonym">Ascidia intestinalis</name>
    <dbReference type="NCBI Taxonomy" id="7719"/>
    <lineage>
        <taxon>Eukaryota</taxon>
        <taxon>Metazoa</taxon>
        <taxon>Chordata</taxon>
        <taxon>Tunicata</taxon>
        <taxon>Ascidiacea</taxon>
        <taxon>Phlebobranchia</taxon>
        <taxon>Cionidae</taxon>
        <taxon>Ciona</taxon>
    </lineage>
</organism>
<dbReference type="GO" id="GO:0005737">
    <property type="term" value="C:cytoplasm"/>
    <property type="evidence" value="ECO:0000318"/>
    <property type="project" value="GO_Central"/>
</dbReference>
<dbReference type="PANTHER" id="PTHR10660:SF2">
    <property type="entry name" value="LD45860P"/>
    <property type="match status" value="1"/>
</dbReference>
<comment type="similarity">
    <text evidence="1">Belongs to the PA28 family.</text>
</comment>
<dbReference type="Ensembl" id="ENSCINT00000025176.2">
    <property type="protein sequence ID" value="ENSCINP00000024930.2"/>
    <property type="gene ID" value="ENSCING00000013622.2"/>
</dbReference>
<dbReference type="InParanoid" id="F6V0W8"/>
<dbReference type="InterPro" id="IPR036996">
    <property type="entry name" value="PA28_N_sf"/>
</dbReference>
<dbReference type="Pfam" id="PF02251">
    <property type="entry name" value="PA28_N"/>
    <property type="match status" value="1"/>
</dbReference>
<proteinExistence type="inferred from homology"/>
<dbReference type="OMA" id="PMFNERN"/>
<feature type="domain" description="Proteasome activator PA28 N-terminal" evidence="4">
    <location>
        <begin position="13"/>
        <end position="57"/>
    </location>
</feature>
<dbReference type="PANTHER" id="PTHR10660">
    <property type="entry name" value="PROTEASOME REGULATOR PA28"/>
    <property type="match status" value="1"/>
</dbReference>
<reference evidence="6" key="2">
    <citation type="journal article" date="2008" name="Genome Biol.">
        <title>Improved genome assembly and evidence-based global gene model set for the chordate Ciona intestinalis: new insight into intron and operon populations.</title>
        <authorList>
            <person name="Satou Y."/>
            <person name="Mineta K."/>
            <person name="Ogasawara M."/>
            <person name="Sasakura Y."/>
            <person name="Shoguchi E."/>
            <person name="Ueno K."/>
            <person name="Yamada L."/>
            <person name="Matsumoto J."/>
            <person name="Wasserscheid J."/>
            <person name="Dewar K."/>
            <person name="Wiley G.B."/>
            <person name="Macmil S.L."/>
            <person name="Roe B.A."/>
            <person name="Zeller R.W."/>
            <person name="Hastings K.E."/>
            <person name="Lemaire P."/>
            <person name="Lindquist E."/>
            <person name="Endo T."/>
            <person name="Hotta K."/>
            <person name="Inaba K."/>
        </authorList>
    </citation>
    <scope>NUCLEOTIDE SEQUENCE [LARGE SCALE GENOMIC DNA]</scope>
    <source>
        <strain evidence="6">wild type</strain>
    </source>
</reference>
<feature type="domain" description="Proteasome activator PA28 C-terminal" evidence="5">
    <location>
        <begin position="89"/>
        <end position="231"/>
    </location>
</feature>
<dbReference type="HOGENOM" id="CLU_062515_1_0_1"/>
<evidence type="ECO:0000256" key="2">
    <source>
        <dbReference type="ARBA" id="ARBA00022942"/>
    </source>
</evidence>
<keyword evidence="2" id="KW-0647">Proteasome</keyword>
<evidence type="ECO:0000313" key="7">
    <source>
        <dbReference type="Proteomes" id="UP000008144"/>
    </source>
</evidence>
<name>F6V0W8_CIOIN</name>
<dbReference type="InterPro" id="IPR009077">
    <property type="entry name" value="Proteasome_activ_PA28"/>
</dbReference>
<dbReference type="Gene3D" id="1.20.120.180">
    <property type="entry name" value="Proteasome activator pa28, C-terminal domain"/>
    <property type="match status" value="1"/>
</dbReference>
<evidence type="ECO:0000259" key="5">
    <source>
        <dbReference type="Pfam" id="PF02252"/>
    </source>
</evidence>
<dbReference type="GeneTree" id="ENSGT00950000183098"/>
<protein>
    <recommendedName>
        <fullName evidence="8">Proteasome activator PA28 C-terminal domain-containing protein</fullName>
    </recommendedName>
</protein>
<reference evidence="7" key="1">
    <citation type="journal article" date="2002" name="Science">
        <title>The draft genome of Ciona intestinalis: insights into chordate and vertebrate origins.</title>
        <authorList>
            <person name="Dehal P."/>
            <person name="Satou Y."/>
            <person name="Campbell R.K."/>
            <person name="Chapman J."/>
            <person name="Degnan B."/>
            <person name="De Tomaso A."/>
            <person name="Davidson B."/>
            <person name="Di Gregorio A."/>
            <person name="Gelpke M."/>
            <person name="Goodstein D.M."/>
            <person name="Harafuji N."/>
            <person name="Hastings K.E."/>
            <person name="Ho I."/>
            <person name="Hotta K."/>
            <person name="Huang W."/>
            <person name="Kawashima T."/>
            <person name="Lemaire P."/>
            <person name="Martinez D."/>
            <person name="Meinertzhagen I.A."/>
            <person name="Necula S."/>
            <person name="Nonaka M."/>
            <person name="Putnam N."/>
            <person name="Rash S."/>
            <person name="Saiga H."/>
            <person name="Satake M."/>
            <person name="Terry A."/>
            <person name="Yamada L."/>
            <person name="Wang H.G."/>
            <person name="Awazu S."/>
            <person name="Azumi K."/>
            <person name="Boore J."/>
            <person name="Branno M."/>
            <person name="Chin-Bow S."/>
            <person name="DeSantis R."/>
            <person name="Doyle S."/>
            <person name="Francino P."/>
            <person name="Keys D.N."/>
            <person name="Haga S."/>
            <person name="Hayashi H."/>
            <person name="Hino K."/>
            <person name="Imai K.S."/>
            <person name="Inaba K."/>
            <person name="Kano S."/>
            <person name="Kobayashi K."/>
            <person name="Kobayashi M."/>
            <person name="Lee B.I."/>
            <person name="Makabe K.W."/>
            <person name="Manohar C."/>
            <person name="Matassi G."/>
            <person name="Medina M."/>
            <person name="Mochizuki Y."/>
            <person name="Mount S."/>
            <person name="Morishita T."/>
            <person name="Miura S."/>
            <person name="Nakayama A."/>
            <person name="Nishizaka S."/>
            <person name="Nomoto H."/>
            <person name="Ohta F."/>
            <person name="Oishi K."/>
            <person name="Rigoutsos I."/>
            <person name="Sano M."/>
            <person name="Sasaki A."/>
            <person name="Sasakura Y."/>
            <person name="Shoguchi E."/>
            <person name="Shin-i T."/>
            <person name="Spagnuolo A."/>
            <person name="Stainier D."/>
            <person name="Suzuki M.M."/>
            <person name="Tassy O."/>
            <person name="Takatori N."/>
            <person name="Tokuoka M."/>
            <person name="Yagi K."/>
            <person name="Yoshizaki F."/>
            <person name="Wada S."/>
            <person name="Zhang C."/>
            <person name="Hyatt P.D."/>
            <person name="Larimer F."/>
            <person name="Detter C."/>
            <person name="Doggett N."/>
            <person name="Glavina T."/>
            <person name="Hawkins T."/>
            <person name="Richardson P."/>
            <person name="Lucas S."/>
            <person name="Kohara Y."/>
            <person name="Levine M."/>
            <person name="Satoh N."/>
            <person name="Rokhsar D.S."/>
        </authorList>
    </citation>
    <scope>NUCLEOTIDE SEQUENCE [LARGE SCALE GENOMIC DNA]</scope>
</reference>
<dbReference type="EMBL" id="EAAA01001913">
    <property type="status" value="NOT_ANNOTATED_CDS"/>
    <property type="molecule type" value="Genomic_DNA"/>
</dbReference>
<dbReference type="Proteomes" id="UP000008144">
    <property type="component" value="Chromosome 4"/>
</dbReference>
<dbReference type="InterPro" id="IPR003186">
    <property type="entry name" value="PA28_C"/>
</dbReference>
<evidence type="ECO:0000313" key="6">
    <source>
        <dbReference type="Ensembl" id="ENSCINP00000024930.2"/>
    </source>
</evidence>
<sequence>TIFEILKKMDNNDEFKRRICNEAETLVKDFLPRKITEYDSLLQENDFNLVNIFEVKSSTIESLKDLDQSKENTLESGETNSSSKPERVFATNEYITRLVDRLKPEIITLLEAVGTLRMWVILLIPKIEDGNNFGVEVQEETLGELKTVEQELASNQEQIAGYFLSRAKVISQLCKRPGVQDYKRFVEEEDEKQFVSMRLMVAELRNACSSLHDLINKNIDKIKTPRNRNTMSSIY</sequence>
<reference evidence="6" key="4">
    <citation type="submission" date="2025-09" db="UniProtKB">
        <authorList>
            <consortium name="Ensembl"/>
        </authorList>
    </citation>
    <scope>IDENTIFICATION</scope>
</reference>
<dbReference type="GO" id="GO:0008537">
    <property type="term" value="C:proteasome activator complex"/>
    <property type="evidence" value="ECO:0007669"/>
    <property type="project" value="InterPro"/>
</dbReference>
<accession>F6V0W8</accession>
<dbReference type="Gene3D" id="1.20.5.120">
    <property type="entry name" value="Proteasome activator pa28, N-terminal domain"/>
    <property type="match status" value="1"/>
</dbReference>
<dbReference type="GO" id="GO:0061136">
    <property type="term" value="P:regulation of proteasomal protein catabolic process"/>
    <property type="evidence" value="ECO:0000318"/>
    <property type="project" value="GO_Central"/>
</dbReference>
<evidence type="ECO:0000259" key="4">
    <source>
        <dbReference type="Pfam" id="PF02251"/>
    </source>
</evidence>
<dbReference type="InterPro" id="IPR003185">
    <property type="entry name" value="Proteasome_activ_PA28_N"/>
</dbReference>
<dbReference type="FunFam" id="1.20.120.180:FF:000002">
    <property type="entry name" value="Proteasome activator complex subunit 1"/>
    <property type="match status" value="1"/>
</dbReference>
<evidence type="ECO:0000256" key="3">
    <source>
        <dbReference type="ARBA" id="ARBA00037467"/>
    </source>
</evidence>
<dbReference type="GO" id="GO:0061133">
    <property type="term" value="F:endopeptidase activator activity"/>
    <property type="evidence" value="ECO:0000318"/>
    <property type="project" value="GO_Central"/>
</dbReference>
<keyword evidence="7" id="KW-1185">Reference proteome</keyword>
<dbReference type="AlphaFoldDB" id="F6V0W8"/>
<dbReference type="InterPro" id="IPR036252">
    <property type="entry name" value="Proteasome_activ_sf"/>
</dbReference>
<dbReference type="STRING" id="7719.ENSCINP00000024930"/>
<evidence type="ECO:0008006" key="8">
    <source>
        <dbReference type="Google" id="ProtNLM"/>
    </source>
</evidence>
<dbReference type="InterPro" id="IPR036997">
    <property type="entry name" value="PA28_C_sf"/>
</dbReference>
<dbReference type="FunCoup" id="F6V0W8">
    <property type="interactions" value="668"/>
</dbReference>
<comment type="function">
    <text evidence="3">Implicated in immunoproteasome assembly and required for efficient antigen processing. The PA28 activator complex enhances the generation of class I binding peptides by altering the cleavage pattern of the proteasome.</text>
</comment>
<dbReference type="Pfam" id="PF02252">
    <property type="entry name" value="PA28_C"/>
    <property type="match status" value="1"/>
</dbReference>
<dbReference type="SUPFAM" id="SSF47216">
    <property type="entry name" value="Proteasome activator"/>
    <property type="match status" value="1"/>
</dbReference>
<evidence type="ECO:0000256" key="1">
    <source>
        <dbReference type="ARBA" id="ARBA00005883"/>
    </source>
</evidence>
<dbReference type="GO" id="GO:0005654">
    <property type="term" value="C:nucleoplasm"/>
    <property type="evidence" value="ECO:0000318"/>
    <property type="project" value="GO_Central"/>
</dbReference>
<dbReference type="GO" id="GO:2000045">
    <property type="term" value="P:regulation of G1/S transition of mitotic cell cycle"/>
    <property type="evidence" value="ECO:0000318"/>
    <property type="project" value="GO_Central"/>
</dbReference>